<name>A0A6H5HXS7_9HYME</name>
<sequence>MHETAARARYDLSSLSRDEIWCVAIAQGDCQGLETVMPEEALLYKPYTHTYGTSSYICNMYFYILLYRVWRERDILYPHTYKRLSRLAATLHTRRQAPHGYSRARGSLLPLLLVCVRDLRGSSSSSSAAHDKDNIIMLHDPRETKSTLRLFNLCLFFINFSPLPYLKMHRTIHDGCAMLRHGHNRIHRRPSQIDRTK</sequence>
<proteinExistence type="predicted"/>
<feature type="non-terminal residue" evidence="1">
    <location>
        <position position="197"/>
    </location>
</feature>
<gene>
    <name evidence="1" type="ORF">TBRA_LOCUS1603</name>
</gene>
<dbReference type="Proteomes" id="UP000479190">
    <property type="component" value="Unassembled WGS sequence"/>
</dbReference>
<dbReference type="AlphaFoldDB" id="A0A6H5HXS7"/>
<evidence type="ECO:0000313" key="1">
    <source>
        <dbReference type="EMBL" id="CAB0029573.1"/>
    </source>
</evidence>
<evidence type="ECO:0000313" key="2">
    <source>
        <dbReference type="Proteomes" id="UP000479190"/>
    </source>
</evidence>
<keyword evidence="2" id="KW-1185">Reference proteome</keyword>
<organism evidence="1 2">
    <name type="scientific">Trichogramma brassicae</name>
    <dbReference type="NCBI Taxonomy" id="86971"/>
    <lineage>
        <taxon>Eukaryota</taxon>
        <taxon>Metazoa</taxon>
        <taxon>Ecdysozoa</taxon>
        <taxon>Arthropoda</taxon>
        <taxon>Hexapoda</taxon>
        <taxon>Insecta</taxon>
        <taxon>Pterygota</taxon>
        <taxon>Neoptera</taxon>
        <taxon>Endopterygota</taxon>
        <taxon>Hymenoptera</taxon>
        <taxon>Apocrita</taxon>
        <taxon>Proctotrupomorpha</taxon>
        <taxon>Chalcidoidea</taxon>
        <taxon>Trichogrammatidae</taxon>
        <taxon>Trichogramma</taxon>
    </lineage>
</organism>
<dbReference type="EMBL" id="CADCXV010000335">
    <property type="protein sequence ID" value="CAB0029573.1"/>
    <property type="molecule type" value="Genomic_DNA"/>
</dbReference>
<protein>
    <submittedName>
        <fullName evidence="1">Uncharacterized protein</fullName>
    </submittedName>
</protein>
<reference evidence="1 2" key="1">
    <citation type="submission" date="2020-02" db="EMBL/GenBank/DDBJ databases">
        <authorList>
            <person name="Ferguson B K."/>
        </authorList>
    </citation>
    <scope>NUCLEOTIDE SEQUENCE [LARGE SCALE GENOMIC DNA]</scope>
</reference>
<accession>A0A6H5HXS7</accession>